<dbReference type="Gene3D" id="3.30.2310.20">
    <property type="entry name" value="RelE-like"/>
    <property type="match status" value="1"/>
</dbReference>
<dbReference type="RefSeq" id="WP_075899051.1">
    <property type="nucleotide sequence ID" value="NZ_MKZS01000001.1"/>
</dbReference>
<dbReference type="SUPFAM" id="SSF143011">
    <property type="entry name" value="RelE-like"/>
    <property type="match status" value="1"/>
</dbReference>
<evidence type="ECO:0000313" key="2">
    <source>
        <dbReference type="Proteomes" id="UP000186657"/>
    </source>
</evidence>
<reference evidence="1 2" key="1">
    <citation type="submission" date="2016-10" db="EMBL/GenBank/DDBJ databases">
        <title>Comparative genomics uncovers the prolific and rare metabolic potential of the cyanobacterial genus Moorea.</title>
        <authorList>
            <person name="Leao T."/>
            <person name="Castelao G."/>
            <person name="Korobeynikov A."/>
            <person name="Monroe E.A."/>
            <person name="Podell S."/>
            <person name="Glukhov E."/>
            <person name="Allen E."/>
            <person name="Gerwick W.H."/>
            <person name="Gerwick L."/>
        </authorList>
    </citation>
    <scope>NUCLEOTIDE SEQUENCE [LARGE SCALE GENOMIC DNA]</scope>
    <source>
        <strain evidence="1 2">PNG5-198</strain>
    </source>
</reference>
<evidence type="ECO:0000313" key="1">
    <source>
        <dbReference type="EMBL" id="OLT59567.1"/>
    </source>
</evidence>
<name>A0A1U7N0T7_9CYAN</name>
<organism evidence="1 2">
    <name type="scientific">Moorena bouillonii PNG</name>
    <dbReference type="NCBI Taxonomy" id="568701"/>
    <lineage>
        <taxon>Bacteria</taxon>
        <taxon>Bacillati</taxon>
        <taxon>Cyanobacteriota</taxon>
        <taxon>Cyanophyceae</taxon>
        <taxon>Coleofasciculales</taxon>
        <taxon>Coleofasciculaceae</taxon>
        <taxon>Moorena</taxon>
    </lineage>
</organism>
<gene>
    <name evidence="1" type="ORF">BJP37_11540</name>
</gene>
<keyword evidence="2" id="KW-1185">Reference proteome</keyword>
<dbReference type="Proteomes" id="UP000186657">
    <property type="component" value="Unassembled WGS sequence"/>
</dbReference>
<dbReference type="AlphaFoldDB" id="A0A1U7N0T7"/>
<accession>A0A1U7N0T7</accession>
<sequence length="84" mass="9828">MVYEVRFTKEAKKDVAKLTPKLKQKLKTMIQDTISINPYAGKKLVGDLAGFFSMRLSYKDRIIYTIDNEQNLIYIHRAKTHYGE</sequence>
<dbReference type="Pfam" id="PF15781">
    <property type="entry name" value="ParE-like_toxin"/>
    <property type="match status" value="1"/>
</dbReference>
<dbReference type="InterPro" id="IPR035093">
    <property type="entry name" value="RelE/ParE_toxin_dom_sf"/>
</dbReference>
<proteinExistence type="predicted"/>
<dbReference type="InterPro" id="IPR031552">
    <property type="entry name" value="ParE-like_toxin"/>
</dbReference>
<dbReference type="EMBL" id="MKZS01000001">
    <property type="protein sequence ID" value="OLT59567.1"/>
    <property type="molecule type" value="Genomic_DNA"/>
</dbReference>
<comment type="caution">
    <text evidence="1">The sequence shown here is derived from an EMBL/GenBank/DDBJ whole genome shotgun (WGS) entry which is preliminary data.</text>
</comment>
<protein>
    <submittedName>
        <fullName evidence="1">Toxin of toxin-antitoxin system</fullName>
    </submittedName>
</protein>